<protein>
    <submittedName>
        <fullName evidence="1">Uncharacterized protein</fullName>
    </submittedName>
</protein>
<dbReference type="KEGG" id="fbr:FBFL15_0921"/>
<organism evidence="1 2">
    <name type="scientific">Flavobacterium branchiophilum (strain FL-15)</name>
    <dbReference type="NCBI Taxonomy" id="1034807"/>
    <lineage>
        <taxon>Bacteria</taxon>
        <taxon>Pseudomonadati</taxon>
        <taxon>Bacteroidota</taxon>
        <taxon>Flavobacteriia</taxon>
        <taxon>Flavobacteriales</taxon>
        <taxon>Flavobacteriaceae</taxon>
        <taxon>Flavobacterium</taxon>
    </lineage>
</organism>
<name>G2Z7B6_FLABF</name>
<dbReference type="HOGENOM" id="CLU_2616811_0_0_10"/>
<dbReference type="Proteomes" id="UP000009186">
    <property type="component" value="Chromosome"/>
</dbReference>
<evidence type="ECO:0000313" key="1">
    <source>
        <dbReference type="EMBL" id="CCB69021.1"/>
    </source>
</evidence>
<dbReference type="EMBL" id="FQ859183">
    <property type="protein sequence ID" value="CCB69021.1"/>
    <property type="molecule type" value="Genomic_DNA"/>
</dbReference>
<sequence>MLLKQSIGGSGGMTKTYHQKYSYAGLRYATYCSIESIKELNTYLEGKVNYLELQTGIEFKLLSLPNVFIKNNKKVFFL</sequence>
<evidence type="ECO:0000313" key="2">
    <source>
        <dbReference type="Proteomes" id="UP000009186"/>
    </source>
</evidence>
<gene>
    <name evidence="1" type="ordered locus">FBFL15_0921</name>
</gene>
<proteinExistence type="predicted"/>
<dbReference type="AlphaFoldDB" id="G2Z7B6"/>
<reference evidence="1 2" key="1">
    <citation type="journal article" date="2011" name="Appl. Environ. Microbiol.">
        <title>Complete genome sequence of the fish pathogen Flavobacterium branchiophilum.</title>
        <authorList>
            <consortium name="1:IP"/>
            <consortium name="Microbial Evolutionary Genomics,F-75015 Paris"/>
            <consortium name="France 2:CNRS"/>
            <consortium name="URA2171"/>
            <consortium name="F-75015 Paris,France 3:Unite de Virologie et Immunologie Mol."/>
            <consortium name="INRA,78352 Jouy en Josas Cedex"/>
            <consortium name="France. 4:Unite de Mathemathique"/>
            <consortium name="Informatique et Genome,INRA"/>
            <consortium name="78352 Jouy en Josas Cedex"/>
            <consortium name="France. 5:CEA/Genoscope"/>
            <consortium name="Evry"/>
            <consortium name="France"/>
            <person name="Touchon M."/>
            <person name="Barbier P."/>
            <person name="Bernardet J.F."/>
            <person name="Loux V."/>
            <person name="Vacherie B."/>
            <person name="Barbe V."/>
            <person name="Rocha E.P."/>
            <person name="Duchaud E."/>
        </authorList>
    </citation>
    <scope>NUCLEOTIDE SEQUENCE [LARGE SCALE GENOMIC DNA]</scope>
    <source>
        <strain evidence="1 2">FL-15</strain>
    </source>
</reference>
<dbReference type="STRING" id="1034807.FBFL15_0921"/>
<accession>G2Z7B6</accession>
<keyword evidence="2" id="KW-1185">Reference proteome</keyword>